<reference evidence="2 3" key="1">
    <citation type="journal article" date="2010" name="J. Bacteriol.">
        <title>Complete genome sequence of the cellulolytic thermophile Caldicellulosiruptor obsidiansis OB47T.</title>
        <authorList>
            <person name="Elkins J.G."/>
            <person name="Lochner A."/>
            <person name="Hamilton-Brehm S.D."/>
            <person name="Davenport K.W."/>
            <person name="Podar M."/>
            <person name="Brown S.D."/>
            <person name="Land M.L."/>
            <person name="Hauser L.J."/>
            <person name="Klingeman D.M."/>
            <person name="Raman B."/>
            <person name="Goodwin L.A."/>
            <person name="Tapia R."/>
            <person name="Meincke L.J."/>
            <person name="Detter J.C."/>
            <person name="Bruce D.C."/>
            <person name="Han C.S."/>
            <person name="Palumbo A.V."/>
            <person name="Cottingham R.W."/>
            <person name="Keller M."/>
            <person name="Graham D.E."/>
        </authorList>
    </citation>
    <scope>NUCLEOTIDE SEQUENCE [LARGE SCALE GENOMIC DNA]</scope>
    <source>
        <strain evidence="3">ATCC BAA-2073 / strain OB47</strain>
    </source>
</reference>
<evidence type="ECO:0000313" key="2">
    <source>
        <dbReference type="EMBL" id="ADL41536.1"/>
    </source>
</evidence>
<dbReference type="AlphaFoldDB" id="D9THH1"/>
<dbReference type="OrthoDB" id="9793135at2"/>
<dbReference type="eggNOG" id="COG3420">
    <property type="taxonomic scope" value="Bacteria"/>
</dbReference>
<gene>
    <name evidence="2" type="ordered locus">COB47_0175</name>
</gene>
<proteinExistence type="predicted"/>
<organism evidence="2 3">
    <name type="scientific">Caldicellulosiruptor obsidiansis (strain ATCC BAA-2073 / JCM 16842 / OB47)</name>
    <dbReference type="NCBI Taxonomy" id="608506"/>
    <lineage>
        <taxon>Bacteria</taxon>
        <taxon>Bacillati</taxon>
        <taxon>Bacillota</taxon>
        <taxon>Bacillota incertae sedis</taxon>
        <taxon>Caldicellulosiruptorales</taxon>
        <taxon>Caldicellulosiruptoraceae</taxon>
        <taxon>Caldicellulosiruptor</taxon>
    </lineage>
</organism>
<dbReference type="STRING" id="608506.COB47_0175"/>
<dbReference type="KEGG" id="cob:COB47_0175"/>
<dbReference type="HOGENOM" id="CLU_014011_0_0_9"/>
<sequence>MSFNKLLKKAVLFLLAMSMLLEQMMFLQGNTALADTNSYQLVAKNGILELYVNPKYGYFKVVDKRSGSVWFSNPEKWREDKIAAGNTRMQMASQLSIRFTDVTSTIQIANAYVNSVLKKGLKIRRIKDGFIATYTFKKEGFVIPVACTIKDDYLNVDILVNQIKETKKDKYKLVSIMLLPFFGAAAIGENGYMVVPDGCGALINFNNNKGQETYTQRIYGADFGIVPDFQGYVTQAARLPVFGVKKENSGFLAVITKGDGKAILNANTSGSKSSYNNIFAEFIMREYDMVTLKEKQWDERSFNIFEEKLPNVDKFSIRYYFLDSKNVDYVAMAKKYREYLIKERGFKKEVSEKSVPVYIEFYGSMKKPKYILGIPVNATIPLTTFEDAQKIVKQVKSMGVSDVVVKFVGWMKNGVYYNLPLLATPERVLGGKKQLENVLEYFQRANVKTYLDVDFVLFRTGTLTYLRNKVATKSMKKVPAQLWRYSPPIFYKDDSYPVLYLISPRYTNEIVQRFLASSNINYFNNISLSSMSTMLYSDFGTKPVNRYQTEDVFLQAIGSLSKRFRNILLTNPNGYLLQKASEIVDVPIYSSKFLIEDAEIPFYQMVIRGYVPYSMPSVNFYTNEWMWKLKALETGSAIKFTWTARNEDELKETLLENLYSSNYRMWIGDLKEYYKELYPTLRLIKDKEIVEHKIIKKGVVKVVYDGGVEILLNYTSNPQKIENLEVAAQSYQVVVKR</sequence>
<name>D9THH1_CALOO</name>
<evidence type="ECO:0008006" key="4">
    <source>
        <dbReference type="Google" id="ProtNLM"/>
    </source>
</evidence>
<keyword evidence="3" id="KW-1185">Reference proteome</keyword>
<dbReference type="InterPro" id="IPR043751">
    <property type="entry name" value="DUF5696"/>
</dbReference>
<dbReference type="Proteomes" id="UP000000347">
    <property type="component" value="Chromosome"/>
</dbReference>
<feature type="chain" id="PRO_5003129127" description="DUF4015 domain-containing protein" evidence="1">
    <location>
        <begin position="35"/>
        <end position="737"/>
    </location>
</feature>
<dbReference type="EMBL" id="CP002164">
    <property type="protein sequence ID" value="ADL41536.1"/>
    <property type="molecule type" value="Genomic_DNA"/>
</dbReference>
<keyword evidence="1" id="KW-0732">Signal</keyword>
<dbReference type="RefSeq" id="WP_013289542.1">
    <property type="nucleotide sequence ID" value="NC_014392.1"/>
</dbReference>
<protein>
    <recommendedName>
        <fullName evidence="4">DUF4015 domain-containing protein</fullName>
    </recommendedName>
</protein>
<feature type="signal peptide" evidence="1">
    <location>
        <begin position="1"/>
        <end position="34"/>
    </location>
</feature>
<evidence type="ECO:0000313" key="3">
    <source>
        <dbReference type="Proteomes" id="UP000000347"/>
    </source>
</evidence>
<accession>D9THH1</accession>
<dbReference type="Pfam" id="PF18952">
    <property type="entry name" value="DUF5696"/>
    <property type="match status" value="1"/>
</dbReference>
<evidence type="ECO:0000256" key="1">
    <source>
        <dbReference type="SAM" id="SignalP"/>
    </source>
</evidence>